<evidence type="ECO:0000259" key="6">
    <source>
        <dbReference type="Pfam" id="PF02775"/>
    </source>
</evidence>
<dbReference type="Gene3D" id="3.40.50.1220">
    <property type="entry name" value="TPP-binding domain"/>
    <property type="match status" value="1"/>
</dbReference>
<dbReference type="Pfam" id="PF02775">
    <property type="entry name" value="TPP_enzyme_C"/>
    <property type="match status" value="1"/>
</dbReference>
<dbReference type="GO" id="GO:0000287">
    <property type="term" value="F:magnesium ion binding"/>
    <property type="evidence" value="ECO:0007669"/>
    <property type="project" value="InterPro"/>
</dbReference>
<dbReference type="InterPro" id="IPR012001">
    <property type="entry name" value="Thiamin_PyroP_enz_TPP-bd_dom"/>
</dbReference>
<evidence type="ECO:0000259" key="5">
    <source>
        <dbReference type="Pfam" id="PF00205"/>
    </source>
</evidence>
<dbReference type="InterPro" id="IPR011766">
    <property type="entry name" value="TPP_enzyme_TPP-bd"/>
</dbReference>
<dbReference type="InterPro" id="IPR000399">
    <property type="entry name" value="TPP-bd_CS"/>
</dbReference>
<evidence type="ECO:0000256" key="2">
    <source>
        <dbReference type="ARBA" id="ARBA00023052"/>
    </source>
</evidence>
<dbReference type="Proteomes" id="UP001139447">
    <property type="component" value="Unassembled WGS sequence"/>
</dbReference>
<dbReference type="Pfam" id="PF02776">
    <property type="entry name" value="TPP_enzyme_N"/>
    <property type="match status" value="1"/>
</dbReference>
<comment type="caution">
    <text evidence="8">The sequence shown here is derived from an EMBL/GenBank/DDBJ whole genome shotgun (WGS) entry which is preliminary data.</text>
</comment>
<dbReference type="SUPFAM" id="SSF52518">
    <property type="entry name" value="Thiamin diphosphate-binding fold (THDP-binding)"/>
    <property type="match status" value="2"/>
</dbReference>
<dbReference type="InterPro" id="IPR012000">
    <property type="entry name" value="Thiamin_PyroP_enz_cen_dom"/>
</dbReference>
<dbReference type="GO" id="GO:0009097">
    <property type="term" value="P:isoleucine biosynthetic process"/>
    <property type="evidence" value="ECO:0007669"/>
    <property type="project" value="TreeGrafter"/>
</dbReference>
<organism evidence="8 9">
    <name type="scientific">Variovorax terrae</name>
    <dbReference type="NCBI Taxonomy" id="2923278"/>
    <lineage>
        <taxon>Bacteria</taxon>
        <taxon>Pseudomonadati</taxon>
        <taxon>Pseudomonadota</taxon>
        <taxon>Betaproteobacteria</taxon>
        <taxon>Burkholderiales</taxon>
        <taxon>Comamonadaceae</taxon>
        <taxon>Variovorax</taxon>
    </lineage>
</organism>
<dbReference type="Gene3D" id="3.40.50.970">
    <property type="match status" value="2"/>
</dbReference>
<dbReference type="Pfam" id="PF00205">
    <property type="entry name" value="TPP_enzyme_M"/>
    <property type="match status" value="1"/>
</dbReference>
<evidence type="ECO:0000259" key="7">
    <source>
        <dbReference type="Pfam" id="PF02776"/>
    </source>
</evidence>
<dbReference type="GO" id="GO:0050660">
    <property type="term" value="F:flavin adenine dinucleotide binding"/>
    <property type="evidence" value="ECO:0007669"/>
    <property type="project" value="TreeGrafter"/>
</dbReference>
<dbReference type="EMBL" id="JALGBI010000001">
    <property type="protein sequence ID" value="MCJ0763678.1"/>
    <property type="molecule type" value="Genomic_DNA"/>
</dbReference>
<dbReference type="GO" id="GO:0030976">
    <property type="term" value="F:thiamine pyrophosphate binding"/>
    <property type="evidence" value="ECO:0007669"/>
    <property type="project" value="InterPro"/>
</dbReference>
<feature type="domain" description="Thiamine pyrophosphate enzyme N-terminal TPP-binding" evidence="7">
    <location>
        <begin position="19"/>
        <end position="139"/>
    </location>
</feature>
<dbReference type="RefSeq" id="WP_243306260.1">
    <property type="nucleotide sequence ID" value="NZ_JALGBI010000001.1"/>
</dbReference>
<dbReference type="InterPro" id="IPR029061">
    <property type="entry name" value="THDP-binding"/>
</dbReference>
<dbReference type="AlphaFoldDB" id="A0A9X1VUV5"/>
<evidence type="ECO:0000256" key="4">
    <source>
        <dbReference type="SAM" id="MobiDB-lite"/>
    </source>
</evidence>
<gene>
    <name evidence="8" type="ORF">MMF98_10720</name>
</gene>
<proteinExistence type="inferred from homology"/>
<feature type="domain" description="Thiamine pyrophosphate enzyme TPP-binding" evidence="6">
    <location>
        <begin position="401"/>
        <end position="537"/>
    </location>
</feature>
<dbReference type="InterPro" id="IPR029035">
    <property type="entry name" value="DHS-like_NAD/FAD-binding_dom"/>
</dbReference>
<evidence type="ECO:0000313" key="8">
    <source>
        <dbReference type="EMBL" id="MCJ0763678.1"/>
    </source>
</evidence>
<dbReference type="PANTHER" id="PTHR18968">
    <property type="entry name" value="THIAMINE PYROPHOSPHATE ENZYMES"/>
    <property type="match status" value="1"/>
</dbReference>
<feature type="domain" description="Thiamine pyrophosphate enzyme central" evidence="5">
    <location>
        <begin position="210"/>
        <end position="338"/>
    </location>
</feature>
<dbReference type="NCBIfam" id="NF006122">
    <property type="entry name" value="PRK08266.1"/>
    <property type="match status" value="1"/>
</dbReference>
<dbReference type="PROSITE" id="PS00187">
    <property type="entry name" value="TPP_ENZYMES"/>
    <property type="match status" value="1"/>
</dbReference>
<feature type="region of interest" description="Disordered" evidence="4">
    <location>
        <begin position="1"/>
        <end position="21"/>
    </location>
</feature>
<keyword evidence="9" id="KW-1185">Reference proteome</keyword>
<dbReference type="PANTHER" id="PTHR18968:SF167">
    <property type="entry name" value="ACETOLACTATE SYNTHASE LARGE SUBUNIT ILVB2-RELATED"/>
    <property type="match status" value="1"/>
</dbReference>
<comment type="similarity">
    <text evidence="1 3">Belongs to the TPP enzyme family.</text>
</comment>
<dbReference type="CDD" id="cd07035">
    <property type="entry name" value="TPP_PYR_POX_like"/>
    <property type="match status" value="1"/>
</dbReference>
<dbReference type="GO" id="GO:0003984">
    <property type="term" value="F:acetolactate synthase activity"/>
    <property type="evidence" value="ECO:0007669"/>
    <property type="project" value="TreeGrafter"/>
</dbReference>
<sequence length="572" mass="59887">MKDDRSAVPAPQAGEPTPMTGGEALARQLVKEGVRDIFGVPGVQLDWAVDALAGMQDELRFIVPRHEQATSYMADGYARSSGRAGVSMVVPGPGMLNALSGLATGYACSSRMLFLAAQIPSDKIGRGLGMLHELPDQSGILKSLVKWHGLAASPAAVPGVLRNAVQQLHSGRPRPVGVEIPQDVLQRSEPVALADATVAAEPGQVDEALIERAAALLRRARMPVIVAGGGIVAAGASAALARLAERLQAPVLVTENGTGALSSRHPLALNWLSSRALLPHADVVLSVGSRFIEPQGAPPRLRADARLISVNAEAQDLGPPRTPEAAICADARLALEALAAALDGHRPAADRTGDVQTLRAWTAAQLADIEPQCEWLRVLRSAIPDDGFLVSDLTQVGYPAHLGYPVYEPGTFISAGYQGTLGYAYTTALGVAAAHPDRAVVAIAGDGGFGWTLQELATARRYHLPVVLVVFNNEAFGNVRLLQERQFGRSYATELTNPDFMHLAKAFGVDGMRVSNPAGLAGALAGALAARRPALIEARTGAFPSPWHLIRGGAPATPNPLGTPINVEGDTP</sequence>
<dbReference type="InterPro" id="IPR045229">
    <property type="entry name" value="TPP_enz"/>
</dbReference>
<evidence type="ECO:0000256" key="1">
    <source>
        <dbReference type="ARBA" id="ARBA00007812"/>
    </source>
</evidence>
<evidence type="ECO:0000313" key="9">
    <source>
        <dbReference type="Proteomes" id="UP001139447"/>
    </source>
</evidence>
<keyword evidence="2 3" id="KW-0786">Thiamine pyrophosphate</keyword>
<dbReference type="GO" id="GO:0009099">
    <property type="term" value="P:L-valine biosynthetic process"/>
    <property type="evidence" value="ECO:0007669"/>
    <property type="project" value="TreeGrafter"/>
</dbReference>
<dbReference type="GO" id="GO:0005948">
    <property type="term" value="C:acetolactate synthase complex"/>
    <property type="evidence" value="ECO:0007669"/>
    <property type="project" value="TreeGrafter"/>
</dbReference>
<name>A0A9X1VUV5_9BURK</name>
<protein>
    <submittedName>
        <fullName evidence="8">Thiamine pyrophosphate-binding protein</fullName>
    </submittedName>
</protein>
<accession>A0A9X1VUV5</accession>
<reference evidence="8" key="1">
    <citation type="submission" date="2022-03" db="EMBL/GenBank/DDBJ databases">
        <authorList>
            <person name="Woo C.Y."/>
        </authorList>
    </citation>
    <scope>NUCLEOTIDE SEQUENCE</scope>
    <source>
        <strain evidence="8">CYS-02</strain>
    </source>
</reference>
<dbReference type="SUPFAM" id="SSF52467">
    <property type="entry name" value="DHS-like NAD/FAD-binding domain"/>
    <property type="match status" value="1"/>
</dbReference>
<dbReference type="CDD" id="cd00568">
    <property type="entry name" value="TPP_enzymes"/>
    <property type="match status" value="1"/>
</dbReference>
<feature type="region of interest" description="Disordered" evidence="4">
    <location>
        <begin position="553"/>
        <end position="572"/>
    </location>
</feature>
<evidence type="ECO:0000256" key="3">
    <source>
        <dbReference type="RuleBase" id="RU362132"/>
    </source>
</evidence>